<dbReference type="Gene3D" id="2.30.42.10">
    <property type="match status" value="1"/>
</dbReference>
<dbReference type="InterPro" id="IPR036034">
    <property type="entry name" value="PDZ_sf"/>
</dbReference>
<comment type="caution">
    <text evidence="3">The sequence shown here is derived from an EMBL/GenBank/DDBJ whole genome shotgun (WGS) entry which is preliminary data.</text>
</comment>
<reference evidence="3 4" key="1">
    <citation type="submission" date="2022-03" db="EMBL/GenBank/DDBJ databases">
        <title>Genomic Encyclopedia of Type Strains, Phase III (KMG-III): the genomes of soil and plant-associated and newly described type strains.</title>
        <authorList>
            <person name="Whitman W."/>
        </authorList>
    </citation>
    <scope>NUCLEOTIDE SEQUENCE [LARGE SCALE GENOMIC DNA]</scope>
    <source>
        <strain evidence="3 4">BSker1</strain>
    </source>
</reference>
<dbReference type="Pfam" id="PF18294">
    <property type="entry name" value="Pept_S41_N"/>
    <property type="match status" value="1"/>
</dbReference>
<accession>A0ABT1GAW2</accession>
<dbReference type="PROSITE" id="PS50106">
    <property type="entry name" value="PDZ"/>
    <property type="match status" value="1"/>
</dbReference>
<evidence type="ECO:0000259" key="2">
    <source>
        <dbReference type="PROSITE" id="PS50106"/>
    </source>
</evidence>
<dbReference type="SUPFAM" id="SSF52096">
    <property type="entry name" value="ClpP/crotonase"/>
    <property type="match status" value="1"/>
</dbReference>
<dbReference type="SUPFAM" id="SSF50156">
    <property type="entry name" value="PDZ domain-like"/>
    <property type="match status" value="1"/>
</dbReference>
<dbReference type="InterPro" id="IPR001478">
    <property type="entry name" value="PDZ"/>
</dbReference>
<evidence type="ECO:0000256" key="1">
    <source>
        <dbReference type="SAM" id="MobiDB-lite"/>
    </source>
</evidence>
<dbReference type="PANTHER" id="PTHR32060">
    <property type="entry name" value="TAIL-SPECIFIC PROTEASE"/>
    <property type="match status" value="1"/>
</dbReference>
<sequence>MGLLLLAGLLLSACLDDLGDEFNDRQSRAFERAQDAFTCSTRGQNRQVQQVMADWYLYVEQMPSVDPDHLGSPQAVLDALQVNPPDRFSFLADRESRERFTEAGEQVGIGVQSILVAEPDDYRVVDVFKGSPAAEAGMARGDRLLEINGQSVASWFNQGRLGAAFGPEEEGLLVELTVERPDGSVYELALEKALFEVDPAPEPVLLELDDGQTAAYMLFRNFILPAEDRFEAIFSDLRDAEVDELILDMRYNGGGRLSVAENLASRIAGDEWAGETFVSLRHNEARSDQDFTRTLESGLTSLDLERLVVIATGRTASASELIINGLRPFIDVDVIGDRTFGKPVGSYGFGVCDLLLFPTAFSMLNAQEEGAYFDGLDTTCAASDGIEQPLGSPEEASLAQALHFVQTGQCEMETQYMARQRFSESHRPQIQGPEGWDPATMGIR</sequence>
<protein>
    <recommendedName>
        <fullName evidence="2">PDZ domain-containing protein</fullName>
    </recommendedName>
</protein>
<dbReference type="Pfam" id="PF03572">
    <property type="entry name" value="Peptidase_S41"/>
    <property type="match status" value="1"/>
</dbReference>
<dbReference type="Pfam" id="PF17820">
    <property type="entry name" value="PDZ_6"/>
    <property type="match status" value="1"/>
</dbReference>
<feature type="domain" description="PDZ" evidence="2">
    <location>
        <begin position="102"/>
        <end position="152"/>
    </location>
</feature>
<evidence type="ECO:0000313" key="4">
    <source>
        <dbReference type="Proteomes" id="UP001523550"/>
    </source>
</evidence>
<dbReference type="RefSeq" id="WP_253450678.1">
    <property type="nucleotide sequence ID" value="NZ_JALJYF010000002.1"/>
</dbReference>
<dbReference type="InterPro" id="IPR041489">
    <property type="entry name" value="PDZ_6"/>
</dbReference>
<dbReference type="EMBL" id="JALJYF010000002">
    <property type="protein sequence ID" value="MCP1728466.1"/>
    <property type="molecule type" value="Genomic_DNA"/>
</dbReference>
<keyword evidence="4" id="KW-1185">Reference proteome</keyword>
<dbReference type="InterPro" id="IPR041613">
    <property type="entry name" value="Pept_S41_N"/>
</dbReference>
<dbReference type="Gene3D" id="3.30.750.170">
    <property type="match status" value="1"/>
</dbReference>
<dbReference type="InterPro" id="IPR029045">
    <property type="entry name" value="ClpP/crotonase-like_dom_sf"/>
</dbReference>
<organism evidence="3 4">
    <name type="scientific">Natronospira proteinivora</name>
    <dbReference type="NCBI Taxonomy" id="1807133"/>
    <lineage>
        <taxon>Bacteria</taxon>
        <taxon>Pseudomonadati</taxon>
        <taxon>Pseudomonadota</taxon>
        <taxon>Gammaproteobacteria</taxon>
        <taxon>Natronospirales</taxon>
        <taxon>Natronospiraceae</taxon>
        <taxon>Natronospira</taxon>
    </lineage>
</organism>
<feature type="region of interest" description="Disordered" evidence="1">
    <location>
        <begin position="424"/>
        <end position="444"/>
    </location>
</feature>
<dbReference type="Gene3D" id="3.90.226.10">
    <property type="entry name" value="2-enoyl-CoA Hydratase, Chain A, domain 1"/>
    <property type="match status" value="1"/>
</dbReference>
<dbReference type="CDD" id="cd07561">
    <property type="entry name" value="Peptidase_S41_CPP_like"/>
    <property type="match status" value="1"/>
</dbReference>
<proteinExistence type="predicted"/>
<evidence type="ECO:0000313" key="3">
    <source>
        <dbReference type="EMBL" id="MCP1728466.1"/>
    </source>
</evidence>
<dbReference type="SMART" id="SM00245">
    <property type="entry name" value="TSPc"/>
    <property type="match status" value="1"/>
</dbReference>
<gene>
    <name evidence="3" type="ORF">J2T60_002466</name>
</gene>
<name>A0ABT1GAW2_9GAMM</name>
<dbReference type="SMART" id="SM00228">
    <property type="entry name" value="PDZ"/>
    <property type="match status" value="1"/>
</dbReference>
<dbReference type="Proteomes" id="UP001523550">
    <property type="component" value="Unassembled WGS sequence"/>
</dbReference>
<dbReference type="PANTHER" id="PTHR32060:SF30">
    <property type="entry name" value="CARBOXY-TERMINAL PROCESSING PROTEASE CTPA"/>
    <property type="match status" value="1"/>
</dbReference>
<dbReference type="InterPro" id="IPR005151">
    <property type="entry name" value="Tail-specific_protease"/>
</dbReference>